<name>A0ABS5QH76_9PROT</name>
<keyword evidence="2" id="KW-1185">Reference proteome</keyword>
<accession>A0ABS5QH76</accession>
<reference evidence="1 2" key="1">
    <citation type="submission" date="2021-05" db="EMBL/GenBank/DDBJ databases">
        <title>Roseococcus sp. XZZS9, whole genome shotgun sequencing project.</title>
        <authorList>
            <person name="Zhao G."/>
            <person name="Shen L."/>
        </authorList>
    </citation>
    <scope>NUCLEOTIDE SEQUENCE [LARGE SCALE GENOMIC DNA]</scope>
    <source>
        <strain evidence="1 2">XZZS9</strain>
    </source>
</reference>
<evidence type="ECO:0000313" key="2">
    <source>
        <dbReference type="Proteomes" id="UP000766336"/>
    </source>
</evidence>
<sequence length="67" mass="7749">MIYDDKDREIVEQEIMKAFQAAKVTRPQSEWLALLKRIGDEKVRSMRGHVVQTYEANGEFNVLVLPG</sequence>
<dbReference type="RefSeq" id="WP_213670995.1">
    <property type="nucleotide sequence ID" value="NZ_JAHCDA010000003.1"/>
</dbReference>
<evidence type="ECO:0000313" key="1">
    <source>
        <dbReference type="EMBL" id="MBS7812287.1"/>
    </source>
</evidence>
<gene>
    <name evidence="1" type="ORF">KHU32_15160</name>
</gene>
<comment type="caution">
    <text evidence="1">The sequence shown here is derived from an EMBL/GenBank/DDBJ whole genome shotgun (WGS) entry which is preliminary data.</text>
</comment>
<organism evidence="1 2">
    <name type="scientific">Roseococcus pinisoli</name>
    <dbReference type="NCBI Taxonomy" id="2835040"/>
    <lineage>
        <taxon>Bacteria</taxon>
        <taxon>Pseudomonadati</taxon>
        <taxon>Pseudomonadota</taxon>
        <taxon>Alphaproteobacteria</taxon>
        <taxon>Acetobacterales</taxon>
        <taxon>Roseomonadaceae</taxon>
        <taxon>Roseococcus</taxon>
    </lineage>
</organism>
<dbReference type="EMBL" id="JAHCDA010000003">
    <property type="protein sequence ID" value="MBS7812287.1"/>
    <property type="molecule type" value="Genomic_DNA"/>
</dbReference>
<proteinExistence type="predicted"/>
<dbReference type="Proteomes" id="UP000766336">
    <property type="component" value="Unassembled WGS sequence"/>
</dbReference>
<protein>
    <submittedName>
        <fullName evidence="1">Uncharacterized protein</fullName>
    </submittedName>
</protein>